<dbReference type="Pfam" id="PF07690">
    <property type="entry name" value="MFS_1"/>
    <property type="match status" value="2"/>
</dbReference>
<accession>A0A9D6UYL6</accession>
<dbReference type="PROSITE" id="PS50850">
    <property type="entry name" value="MFS"/>
    <property type="match status" value="1"/>
</dbReference>
<dbReference type="PANTHER" id="PTHR43385:SF1">
    <property type="entry name" value="RIBOFLAVIN TRANSPORTER RIBJ"/>
    <property type="match status" value="1"/>
</dbReference>
<name>A0A9D6UYL6_9BACT</name>
<keyword evidence="4 6" id="KW-1133">Transmembrane helix</keyword>
<keyword evidence="2" id="KW-0813">Transport</keyword>
<evidence type="ECO:0000256" key="2">
    <source>
        <dbReference type="ARBA" id="ARBA00022448"/>
    </source>
</evidence>
<gene>
    <name evidence="8" type="ORF">HY912_04295</name>
</gene>
<dbReference type="SUPFAM" id="SSF103473">
    <property type="entry name" value="MFS general substrate transporter"/>
    <property type="match status" value="1"/>
</dbReference>
<protein>
    <submittedName>
        <fullName evidence="8">MFS transporter</fullName>
    </submittedName>
</protein>
<sequence>MDTDRRGVWAVVGCSAAVFWSGAFIFGFPGVMAPYWQQTLNVGRGAIGNILFFMLAAVGIFMFFVGHWQERVGIRWMITIGTVVMGANFFFAFYASSLFLLYLWAFIMGAASCFVYVPALTTVQRWFPMRRGLVSGIVNLTFGGAAAVMAPVFSYLLECIGYFAMMGSISVAAVVLGAVAAQFTEPPATDSIQSQAPSANSSTLGPSLTVSQSLRTRSFWCLWLTWALQGAAGIAMVTLSTAFGVSKGHGLDSAVFILTAFNLTNGLGRFMGGFLSDIIGRNLTMSAAFMMSGLAYFGLPHTNWLFFSVMLAAVIGLAFGTLFGVSAPLATDCFGIRNFGAIFGLVFTAYGFLSGAIGPSLSGYLLDITQGNYVIVFGYLGVFCIISSLTVLFVRPPRSVH</sequence>
<keyword evidence="5 6" id="KW-0472">Membrane</keyword>
<feature type="transmembrane region" description="Helical" evidence="6">
    <location>
        <begin position="160"/>
        <end position="181"/>
    </location>
</feature>
<feature type="domain" description="Major facilitator superfamily (MFS) profile" evidence="7">
    <location>
        <begin position="1"/>
        <end position="399"/>
    </location>
</feature>
<feature type="transmembrane region" description="Helical" evidence="6">
    <location>
        <begin position="76"/>
        <end position="95"/>
    </location>
</feature>
<dbReference type="EMBL" id="JACRDE010000126">
    <property type="protein sequence ID" value="MBI5248693.1"/>
    <property type="molecule type" value="Genomic_DNA"/>
</dbReference>
<evidence type="ECO:0000256" key="3">
    <source>
        <dbReference type="ARBA" id="ARBA00022692"/>
    </source>
</evidence>
<dbReference type="Gene3D" id="1.20.1250.20">
    <property type="entry name" value="MFS general substrate transporter like domains"/>
    <property type="match status" value="2"/>
</dbReference>
<evidence type="ECO:0000256" key="5">
    <source>
        <dbReference type="ARBA" id="ARBA00023136"/>
    </source>
</evidence>
<feature type="transmembrane region" description="Helical" evidence="6">
    <location>
        <begin position="220"/>
        <end position="243"/>
    </location>
</feature>
<proteinExistence type="predicted"/>
<dbReference type="Proteomes" id="UP000807825">
    <property type="component" value="Unassembled WGS sequence"/>
</dbReference>
<evidence type="ECO:0000313" key="9">
    <source>
        <dbReference type="Proteomes" id="UP000807825"/>
    </source>
</evidence>
<feature type="transmembrane region" description="Helical" evidence="6">
    <location>
        <begin position="133"/>
        <end position="154"/>
    </location>
</feature>
<dbReference type="GO" id="GO:0022857">
    <property type="term" value="F:transmembrane transporter activity"/>
    <property type="evidence" value="ECO:0007669"/>
    <property type="project" value="InterPro"/>
</dbReference>
<comment type="caution">
    <text evidence="8">The sequence shown here is derived from an EMBL/GenBank/DDBJ whole genome shotgun (WGS) entry which is preliminary data.</text>
</comment>
<dbReference type="InterPro" id="IPR052983">
    <property type="entry name" value="MFS_Riboflavin_Transporter"/>
</dbReference>
<feature type="transmembrane region" description="Helical" evidence="6">
    <location>
        <begin position="101"/>
        <end position="121"/>
    </location>
</feature>
<evidence type="ECO:0000259" key="7">
    <source>
        <dbReference type="PROSITE" id="PS50850"/>
    </source>
</evidence>
<dbReference type="InterPro" id="IPR020846">
    <property type="entry name" value="MFS_dom"/>
</dbReference>
<evidence type="ECO:0000256" key="6">
    <source>
        <dbReference type="SAM" id="Phobius"/>
    </source>
</evidence>
<dbReference type="PANTHER" id="PTHR43385">
    <property type="entry name" value="RIBOFLAVIN TRANSPORTER RIBJ"/>
    <property type="match status" value="1"/>
</dbReference>
<keyword evidence="3 6" id="KW-0812">Transmembrane</keyword>
<reference evidence="8" key="1">
    <citation type="submission" date="2020-07" db="EMBL/GenBank/DDBJ databases">
        <title>Huge and variable diversity of episymbiotic CPR bacteria and DPANN archaea in groundwater ecosystems.</title>
        <authorList>
            <person name="He C.Y."/>
            <person name="Keren R."/>
            <person name="Whittaker M."/>
            <person name="Farag I.F."/>
            <person name="Doudna J."/>
            <person name="Cate J.H.D."/>
            <person name="Banfield J.F."/>
        </authorList>
    </citation>
    <scope>NUCLEOTIDE SEQUENCE</scope>
    <source>
        <strain evidence="8">NC_groundwater_1664_Pr3_B-0.1um_52_9</strain>
    </source>
</reference>
<dbReference type="InterPro" id="IPR011701">
    <property type="entry name" value="MFS"/>
</dbReference>
<evidence type="ECO:0000256" key="1">
    <source>
        <dbReference type="ARBA" id="ARBA00004141"/>
    </source>
</evidence>
<comment type="subcellular location">
    <subcellularLocation>
        <location evidence="1">Membrane</location>
        <topology evidence="1">Multi-pass membrane protein</topology>
    </subcellularLocation>
</comment>
<feature type="transmembrane region" description="Helical" evidence="6">
    <location>
        <begin position="305"/>
        <end position="327"/>
    </location>
</feature>
<feature type="transmembrane region" description="Helical" evidence="6">
    <location>
        <begin position="282"/>
        <end position="299"/>
    </location>
</feature>
<feature type="transmembrane region" description="Helical" evidence="6">
    <location>
        <begin position="7"/>
        <end position="26"/>
    </location>
</feature>
<feature type="transmembrane region" description="Helical" evidence="6">
    <location>
        <begin position="339"/>
        <end position="361"/>
    </location>
</feature>
<organism evidence="8 9">
    <name type="scientific">Desulfomonile tiedjei</name>
    <dbReference type="NCBI Taxonomy" id="2358"/>
    <lineage>
        <taxon>Bacteria</taxon>
        <taxon>Pseudomonadati</taxon>
        <taxon>Thermodesulfobacteriota</taxon>
        <taxon>Desulfomonilia</taxon>
        <taxon>Desulfomonilales</taxon>
        <taxon>Desulfomonilaceae</taxon>
        <taxon>Desulfomonile</taxon>
    </lineage>
</organism>
<feature type="transmembrane region" description="Helical" evidence="6">
    <location>
        <begin position="373"/>
        <end position="394"/>
    </location>
</feature>
<feature type="transmembrane region" description="Helical" evidence="6">
    <location>
        <begin position="46"/>
        <end position="64"/>
    </location>
</feature>
<evidence type="ECO:0000313" key="8">
    <source>
        <dbReference type="EMBL" id="MBI5248693.1"/>
    </source>
</evidence>
<evidence type="ECO:0000256" key="4">
    <source>
        <dbReference type="ARBA" id="ARBA00022989"/>
    </source>
</evidence>
<dbReference type="GO" id="GO:0016020">
    <property type="term" value="C:membrane"/>
    <property type="evidence" value="ECO:0007669"/>
    <property type="project" value="UniProtKB-SubCell"/>
</dbReference>
<feature type="transmembrane region" description="Helical" evidence="6">
    <location>
        <begin position="255"/>
        <end position="275"/>
    </location>
</feature>
<dbReference type="InterPro" id="IPR036259">
    <property type="entry name" value="MFS_trans_sf"/>
</dbReference>
<dbReference type="AlphaFoldDB" id="A0A9D6UYL6"/>